<dbReference type="WBParaSite" id="BXY_1565400.1">
    <property type="protein sequence ID" value="BXY_1565400.1"/>
    <property type="gene ID" value="BXY_1565400"/>
</dbReference>
<evidence type="ECO:0000256" key="1">
    <source>
        <dbReference type="SAM" id="MobiDB-lite"/>
    </source>
</evidence>
<dbReference type="AlphaFoldDB" id="A0A1I7SRJ0"/>
<feature type="region of interest" description="Disordered" evidence="1">
    <location>
        <begin position="1"/>
        <end position="37"/>
    </location>
</feature>
<accession>A0A1I7SRJ0</accession>
<reference evidence="3" key="1">
    <citation type="submission" date="2016-11" db="UniProtKB">
        <authorList>
            <consortium name="WormBaseParasite"/>
        </authorList>
    </citation>
    <scope>IDENTIFICATION</scope>
</reference>
<evidence type="ECO:0000313" key="2">
    <source>
        <dbReference type="Proteomes" id="UP000095284"/>
    </source>
</evidence>
<sequence length="86" mass="9253">MNSGTRRESALLVSAVSTPNALSRRPERGPVSGERGRTVRRAASLPPLDGPNAVNESAGLVRDVEQFRQTVFIIERGRGSGPVNRD</sequence>
<dbReference type="Proteomes" id="UP000095284">
    <property type="component" value="Unplaced"/>
</dbReference>
<name>A0A1I7SRJ0_BURXY</name>
<proteinExistence type="predicted"/>
<protein>
    <submittedName>
        <fullName evidence="3">Uncharacterized protein</fullName>
    </submittedName>
</protein>
<evidence type="ECO:0000313" key="3">
    <source>
        <dbReference type="WBParaSite" id="BXY_1565400.1"/>
    </source>
</evidence>
<organism evidence="2 3">
    <name type="scientific">Bursaphelenchus xylophilus</name>
    <name type="common">Pinewood nematode worm</name>
    <name type="synonym">Aphelenchoides xylophilus</name>
    <dbReference type="NCBI Taxonomy" id="6326"/>
    <lineage>
        <taxon>Eukaryota</taxon>
        <taxon>Metazoa</taxon>
        <taxon>Ecdysozoa</taxon>
        <taxon>Nematoda</taxon>
        <taxon>Chromadorea</taxon>
        <taxon>Rhabditida</taxon>
        <taxon>Tylenchina</taxon>
        <taxon>Tylenchomorpha</taxon>
        <taxon>Aphelenchoidea</taxon>
        <taxon>Aphelenchoididae</taxon>
        <taxon>Bursaphelenchus</taxon>
    </lineage>
</organism>